<accession>A0A3C1KQA2</accession>
<dbReference type="EMBL" id="DMND01000190">
    <property type="protein sequence ID" value="HAN28847.1"/>
    <property type="molecule type" value="Genomic_DNA"/>
</dbReference>
<dbReference type="InterPro" id="IPR001478">
    <property type="entry name" value="PDZ"/>
</dbReference>
<dbReference type="InterPro" id="IPR036034">
    <property type="entry name" value="PDZ_sf"/>
</dbReference>
<sequence>VVRVFPGLPADRAGIRGAYRNARGEILLGDIITAVDGKAVRSNDDYLSLIEQHTPGDTITISLRRGDEQRDVSVELSDSD</sequence>
<organism evidence="4 5">
    <name type="scientific">Haliea salexigens</name>
    <dbReference type="NCBI Taxonomy" id="287487"/>
    <lineage>
        <taxon>Bacteria</taxon>
        <taxon>Pseudomonadati</taxon>
        <taxon>Pseudomonadota</taxon>
        <taxon>Gammaproteobacteria</taxon>
        <taxon>Cellvibrionales</taxon>
        <taxon>Halieaceae</taxon>
        <taxon>Haliea</taxon>
    </lineage>
</organism>
<dbReference type="InterPro" id="IPR051201">
    <property type="entry name" value="Chloro_Bact_Ser_Proteases"/>
</dbReference>
<gene>
    <name evidence="4" type="ORF">DCP75_14200</name>
</gene>
<evidence type="ECO:0000313" key="5">
    <source>
        <dbReference type="Proteomes" id="UP000259273"/>
    </source>
</evidence>
<feature type="domain" description="PDZ" evidence="3">
    <location>
        <begin position="6"/>
        <end position="76"/>
    </location>
</feature>
<dbReference type="Gene3D" id="2.30.42.10">
    <property type="match status" value="1"/>
</dbReference>
<dbReference type="GO" id="GO:0006508">
    <property type="term" value="P:proteolysis"/>
    <property type="evidence" value="ECO:0007669"/>
    <property type="project" value="UniProtKB-KW"/>
</dbReference>
<protein>
    <submittedName>
        <fullName evidence="4">2-alkenal reductase</fullName>
    </submittedName>
</protein>
<dbReference type="Pfam" id="PF13180">
    <property type="entry name" value="PDZ_2"/>
    <property type="match status" value="1"/>
</dbReference>
<keyword evidence="1" id="KW-0645">Protease</keyword>
<keyword evidence="2" id="KW-0378">Hydrolase</keyword>
<evidence type="ECO:0000256" key="1">
    <source>
        <dbReference type="ARBA" id="ARBA00022670"/>
    </source>
</evidence>
<dbReference type="PANTHER" id="PTHR43343:SF3">
    <property type="entry name" value="PROTEASE DO-LIKE 8, CHLOROPLASTIC"/>
    <property type="match status" value="1"/>
</dbReference>
<feature type="non-terminal residue" evidence="4">
    <location>
        <position position="1"/>
    </location>
</feature>
<dbReference type="PANTHER" id="PTHR43343">
    <property type="entry name" value="PEPTIDASE S12"/>
    <property type="match status" value="1"/>
</dbReference>
<evidence type="ECO:0000313" key="4">
    <source>
        <dbReference type="EMBL" id="HAN28847.1"/>
    </source>
</evidence>
<evidence type="ECO:0000259" key="3">
    <source>
        <dbReference type="Pfam" id="PF13180"/>
    </source>
</evidence>
<comment type="caution">
    <text evidence="4">The sequence shown here is derived from an EMBL/GenBank/DDBJ whole genome shotgun (WGS) entry which is preliminary data.</text>
</comment>
<dbReference type="GO" id="GO:0008233">
    <property type="term" value="F:peptidase activity"/>
    <property type="evidence" value="ECO:0007669"/>
    <property type="project" value="UniProtKB-KW"/>
</dbReference>
<dbReference type="AlphaFoldDB" id="A0A3C1KQA2"/>
<reference evidence="4 5" key="1">
    <citation type="journal article" date="2018" name="Nat. Biotechnol.">
        <title>A standardized bacterial taxonomy based on genome phylogeny substantially revises the tree of life.</title>
        <authorList>
            <person name="Parks D.H."/>
            <person name="Chuvochina M."/>
            <person name="Waite D.W."/>
            <person name="Rinke C."/>
            <person name="Skarshewski A."/>
            <person name="Chaumeil P.A."/>
            <person name="Hugenholtz P."/>
        </authorList>
    </citation>
    <scope>NUCLEOTIDE SEQUENCE [LARGE SCALE GENOMIC DNA]</scope>
    <source>
        <strain evidence="4">UBA9158</strain>
    </source>
</reference>
<evidence type="ECO:0000256" key="2">
    <source>
        <dbReference type="ARBA" id="ARBA00022801"/>
    </source>
</evidence>
<dbReference type="SUPFAM" id="SSF50156">
    <property type="entry name" value="PDZ domain-like"/>
    <property type="match status" value="1"/>
</dbReference>
<proteinExistence type="predicted"/>
<name>A0A3C1KQA2_9GAMM</name>
<dbReference type="Proteomes" id="UP000259273">
    <property type="component" value="Unassembled WGS sequence"/>
</dbReference>